<dbReference type="RefSeq" id="WP_089371659.1">
    <property type="nucleotide sequence ID" value="NZ_BMEP01000001.1"/>
</dbReference>
<evidence type="ECO:0000256" key="1">
    <source>
        <dbReference type="SAM" id="SignalP"/>
    </source>
</evidence>
<proteinExistence type="predicted"/>
<evidence type="ECO:0000313" key="3">
    <source>
        <dbReference type="Proteomes" id="UP000198379"/>
    </source>
</evidence>
<keyword evidence="1" id="KW-0732">Signal</keyword>
<evidence type="ECO:0008006" key="4">
    <source>
        <dbReference type="Google" id="ProtNLM"/>
    </source>
</evidence>
<dbReference type="AlphaFoldDB" id="A0A238ZLQ7"/>
<sequence>MYKQVYTSLLLLICIVSINAQSRTLPDFPTPQNDFYTLLEEDKVTNPLFLEGSVREVNRTFTQHTSPDSDQTYTENYYYLINTDRKITKYTTDNVFDDITVENLNSELLPIIKNDTIIKEEDFYTYIYKKGKLTNYMAYDIAGGMMDSIVYTYKNDKLSTRTHYKSEGALEMDDEGFVDESVIYFSEFSIYGYGEATYTKLGQLHTLLQHEFTIESDLIDTYKSTYTYDQQGRFKNATTVSDRCFLTYKQLKKHPKKWKLQENETVEGMYIETTFSVSYDSKDRITSYTKADSQKNNIVYNVSYENDAKKNIYVSRDDYSFQKEITIHRDLLFEYTYDTYHNPTYIASYILRNGKKVLDKSTELAIIYY</sequence>
<dbReference type="EMBL" id="FZNY01000003">
    <property type="protein sequence ID" value="SNR84297.1"/>
    <property type="molecule type" value="Genomic_DNA"/>
</dbReference>
<feature type="signal peptide" evidence="1">
    <location>
        <begin position="1"/>
        <end position="22"/>
    </location>
</feature>
<dbReference type="Proteomes" id="UP000198379">
    <property type="component" value="Unassembled WGS sequence"/>
</dbReference>
<reference evidence="2 3" key="1">
    <citation type="submission" date="2017-06" db="EMBL/GenBank/DDBJ databases">
        <authorList>
            <person name="Kim H.J."/>
            <person name="Triplett B.A."/>
        </authorList>
    </citation>
    <scope>NUCLEOTIDE SEQUENCE [LARGE SCALE GENOMIC DNA]</scope>
    <source>
        <strain evidence="2 3">DSM 25597</strain>
    </source>
</reference>
<evidence type="ECO:0000313" key="2">
    <source>
        <dbReference type="EMBL" id="SNR84297.1"/>
    </source>
</evidence>
<keyword evidence="3" id="KW-1185">Reference proteome</keyword>
<gene>
    <name evidence="2" type="ORF">SAMN06265376_103339</name>
</gene>
<dbReference type="OrthoDB" id="1450780at2"/>
<feature type="chain" id="PRO_5013212290" description="YD repeat-containing protein" evidence="1">
    <location>
        <begin position="23"/>
        <end position="369"/>
    </location>
</feature>
<accession>A0A238ZLQ7</accession>
<protein>
    <recommendedName>
        <fullName evidence="4">YD repeat-containing protein</fullName>
    </recommendedName>
</protein>
<name>A0A238ZLQ7_9FLAO</name>
<organism evidence="2 3">
    <name type="scientific">Dokdonia pacifica</name>
    <dbReference type="NCBI Taxonomy" id="1627892"/>
    <lineage>
        <taxon>Bacteria</taxon>
        <taxon>Pseudomonadati</taxon>
        <taxon>Bacteroidota</taxon>
        <taxon>Flavobacteriia</taxon>
        <taxon>Flavobacteriales</taxon>
        <taxon>Flavobacteriaceae</taxon>
        <taxon>Dokdonia</taxon>
    </lineage>
</organism>